<comment type="similarity">
    <text evidence="1">Belongs to the short-chain dehydrogenases/reductases (SDR) family.</text>
</comment>
<evidence type="ECO:0000313" key="5">
    <source>
        <dbReference type="Proteomes" id="UP000238479"/>
    </source>
</evidence>
<dbReference type="Gramene" id="PRQ57920">
    <property type="protein sequence ID" value="PRQ57920"/>
    <property type="gene ID" value="RchiOBHm_Chr1g0353571"/>
</dbReference>
<dbReference type="OMA" id="WHTRVIT"/>
<keyword evidence="2" id="KW-0521">NADP</keyword>
<evidence type="ECO:0000256" key="1">
    <source>
        <dbReference type="ARBA" id="ARBA00006484"/>
    </source>
</evidence>
<dbReference type="PRINTS" id="PR00081">
    <property type="entry name" value="GDHRDH"/>
</dbReference>
<dbReference type="InterPro" id="IPR002347">
    <property type="entry name" value="SDR_fam"/>
</dbReference>
<evidence type="ECO:0000256" key="3">
    <source>
        <dbReference type="ARBA" id="ARBA00023002"/>
    </source>
</evidence>
<dbReference type="GO" id="GO:0047037">
    <property type="term" value="F:salutaridine reductase (NADPH) activity"/>
    <property type="evidence" value="ECO:0007669"/>
    <property type="project" value="UniProtKB-EC"/>
</dbReference>
<dbReference type="PANTHER" id="PTHR43490">
    <property type="entry name" value="(+)-NEOMENTHOL DEHYDROGENASE"/>
    <property type="match status" value="1"/>
</dbReference>
<dbReference type="EMBL" id="PDCK01000039">
    <property type="protein sequence ID" value="PRQ57920.1"/>
    <property type="molecule type" value="Genomic_DNA"/>
</dbReference>
<dbReference type="SUPFAM" id="SSF51735">
    <property type="entry name" value="NAD(P)-binding Rossmann-fold domains"/>
    <property type="match status" value="1"/>
</dbReference>
<dbReference type="AlphaFoldDB" id="A0A2P6SGV9"/>
<dbReference type="Gene3D" id="3.40.50.720">
    <property type="entry name" value="NAD(P)-binding Rossmann-like Domain"/>
    <property type="match status" value="1"/>
</dbReference>
<reference evidence="4 5" key="1">
    <citation type="journal article" date="2018" name="Nat. Genet.">
        <title>The Rosa genome provides new insights in the design of modern roses.</title>
        <authorList>
            <person name="Bendahmane M."/>
        </authorList>
    </citation>
    <scope>NUCLEOTIDE SEQUENCE [LARGE SCALE GENOMIC DNA]</scope>
    <source>
        <strain evidence="5">cv. Old Blush</strain>
    </source>
</reference>
<gene>
    <name evidence="4" type="ORF">RchiOBHm_Chr1g0353571</name>
</gene>
<name>A0A2P6SGV9_ROSCH</name>
<dbReference type="EC" id="1.1.1.248" evidence="4"/>
<dbReference type="STRING" id="74649.A0A2P6SGV9"/>
<accession>A0A2P6SGV9</accession>
<proteinExistence type="inferred from homology"/>
<sequence>MNGEMLLSDAENLTEQRVDEVLREFLKDFKEDLLETKGWPTSLSAYILSKAASNAYTRIVAKKYTNIGVNCVCPGFVKTEMSFNAGVLTPDEAAEIIVRLTVFPNGNPSGLYFSSEEVSPYNILFQFYTL</sequence>
<dbReference type="Proteomes" id="UP000238479">
    <property type="component" value="Chromosome 1"/>
</dbReference>
<keyword evidence="3 4" id="KW-0560">Oxidoreductase</keyword>
<dbReference type="PANTHER" id="PTHR43490:SF98">
    <property type="entry name" value="OS02G0640600 PROTEIN"/>
    <property type="match status" value="1"/>
</dbReference>
<dbReference type="InterPro" id="IPR036291">
    <property type="entry name" value="NAD(P)-bd_dom_sf"/>
</dbReference>
<comment type="caution">
    <text evidence="4">The sequence shown here is derived from an EMBL/GenBank/DDBJ whole genome shotgun (WGS) entry which is preliminary data.</text>
</comment>
<evidence type="ECO:0000256" key="2">
    <source>
        <dbReference type="ARBA" id="ARBA00022857"/>
    </source>
</evidence>
<keyword evidence="5" id="KW-1185">Reference proteome</keyword>
<dbReference type="Pfam" id="PF13561">
    <property type="entry name" value="adh_short_C2"/>
    <property type="match status" value="1"/>
</dbReference>
<organism evidence="4 5">
    <name type="scientific">Rosa chinensis</name>
    <name type="common">China rose</name>
    <dbReference type="NCBI Taxonomy" id="74649"/>
    <lineage>
        <taxon>Eukaryota</taxon>
        <taxon>Viridiplantae</taxon>
        <taxon>Streptophyta</taxon>
        <taxon>Embryophyta</taxon>
        <taxon>Tracheophyta</taxon>
        <taxon>Spermatophyta</taxon>
        <taxon>Magnoliopsida</taxon>
        <taxon>eudicotyledons</taxon>
        <taxon>Gunneridae</taxon>
        <taxon>Pentapetalae</taxon>
        <taxon>rosids</taxon>
        <taxon>fabids</taxon>
        <taxon>Rosales</taxon>
        <taxon>Rosaceae</taxon>
        <taxon>Rosoideae</taxon>
        <taxon>Rosoideae incertae sedis</taxon>
        <taxon>Rosa</taxon>
    </lineage>
</organism>
<protein>
    <submittedName>
        <fullName evidence="4">Putative salutaridine reductase (NADPH)</fullName>
        <ecNumber evidence="4">1.1.1.248</ecNumber>
    </submittedName>
</protein>
<dbReference type="GO" id="GO:0016020">
    <property type="term" value="C:membrane"/>
    <property type="evidence" value="ECO:0007669"/>
    <property type="project" value="TreeGrafter"/>
</dbReference>
<evidence type="ECO:0000313" key="4">
    <source>
        <dbReference type="EMBL" id="PRQ57920.1"/>
    </source>
</evidence>